<dbReference type="AlphaFoldDB" id="A0A0F8ZGR7"/>
<evidence type="ECO:0000313" key="1">
    <source>
        <dbReference type="EMBL" id="KKK85205.1"/>
    </source>
</evidence>
<proteinExistence type="predicted"/>
<dbReference type="EMBL" id="LAZR01051415">
    <property type="protein sequence ID" value="KKK85205.1"/>
    <property type="molecule type" value="Genomic_DNA"/>
</dbReference>
<name>A0A0F8ZGR7_9ZZZZ</name>
<reference evidence="1" key="1">
    <citation type="journal article" date="2015" name="Nature">
        <title>Complex archaea that bridge the gap between prokaryotes and eukaryotes.</title>
        <authorList>
            <person name="Spang A."/>
            <person name="Saw J.H."/>
            <person name="Jorgensen S.L."/>
            <person name="Zaremba-Niedzwiedzka K."/>
            <person name="Martijn J."/>
            <person name="Lind A.E."/>
            <person name="van Eijk R."/>
            <person name="Schleper C."/>
            <person name="Guy L."/>
            <person name="Ettema T.J."/>
        </authorList>
    </citation>
    <scope>NUCLEOTIDE SEQUENCE</scope>
</reference>
<gene>
    <name evidence="1" type="ORF">LCGC14_2775640</name>
</gene>
<sequence>MTEGTGEVWTDWDFKRVIAITHAQTNEAHQAYYHRRLNNAAATKQYDIFLANLSRLYADIRPFLQEILKEKKLKRRTIKKEDIQTLTTFIRVMDKSRQTNRRLKPTTAVTFFDLLTTFLKEWGLLDIEQTTPNTNTSIETI</sequence>
<comment type="caution">
    <text evidence="1">The sequence shown here is derived from an EMBL/GenBank/DDBJ whole genome shotgun (WGS) entry which is preliminary data.</text>
</comment>
<organism evidence="1">
    <name type="scientific">marine sediment metagenome</name>
    <dbReference type="NCBI Taxonomy" id="412755"/>
    <lineage>
        <taxon>unclassified sequences</taxon>
        <taxon>metagenomes</taxon>
        <taxon>ecological metagenomes</taxon>
    </lineage>
</organism>
<accession>A0A0F8ZGR7</accession>
<protein>
    <submittedName>
        <fullName evidence="1">Uncharacterized protein</fullName>
    </submittedName>
</protein>